<proteinExistence type="predicted"/>
<dbReference type="AlphaFoldDB" id="W7HUG6"/>
<evidence type="ECO:0000313" key="2">
    <source>
        <dbReference type="EMBL" id="EWC47124.1"/>
    </source>
</evidence>
<keyword evidence="3" id="KW-1185">Reference proteome</keyword>
<accession>W7HUG6</accession>
<dbReference type="EMBL" id="KI966412">
    <property type="protein sequence ID" value="EWC47124.1"/>
    <property type="molecule type" value="Genomic_DNA"/>
</dbReference>
<gene>
    <name evidence="2" type="ORF">DRE_03493</name>
</gene>
<dbReference type="OrthoDB" id="5417752at2759"/>
<feature type="region of interest" description="Disordered" evidence="1">
    <location>
        <begin position="286"/>
        <end position="310"/>
    </location>
</feature>
<dbReference type="HOGENOM" id="CLU_769518_0_0_1"/>
<organism evidence="2 3">
    <name type="scientific">Drechslerella stenobrocha 248</name>
    <dbReference type="NCBI Taxonomy" id="1043628"/>
    <lineage>
        <taxon>Eukaryota</taxon>
        <taxon>Fungi</taxon>
        <taxon>Dikarya</taxon>
        <taxon>Ascomycota</taxon>
        <taxon>Pezizomycotina</taxon>
        <taxon>Orbiliomycetes</taxon>
        <taxon>Orbiliales</taxon>
        <taxon>Orbiliaceae</taxon>
        <taxon>Drechslerella</taxon>
    </lineage>
</organism>
<feature type="compositionally biased region" description="Basic residues" evidence="1">
    <location>
        <begin position="136"/>
        <end position="145"/>
    </location>
</feature>
<evidence type="ECO:0000313" key="3">
    <source>
        <dbReference type="Proteomes" id="UP000024837"/>
    </source>
</evidence>
<protein>
    <submittedName>
        <fullName evidence="2">Uncharacterized protein</fullName>
    </submittedName>
</protein>
<feature type="region of interest" description="Disordered" evidence="1">
    <location>
        <begin position="132"/>
        <end position="154"/>
    </location>
</feature>
<evidence type="ECO:0000256" key="1">
    <source>
        <dbReference type="SAM" id="MobiDB-lite"/>
    </source>
</evidence>
<sequence length="360" mass="40115">MPRAEYTLALQPQHRPSEHLTAWQRAYCANCMQYTLTTSPEVYPWEIYTTSTPQPYAVQVLATKYSTTRATAARSYFTRIPAFPTPDHISCIDRRLRGSTRGAKEKVQVLTDRQRQTAASTFLEAQRRNIGTSKGKTTKRGKPNKKTVGFMPPQIPVDRDGYDAVLVAVTKKRNGKGGKARNLKGRRAWLDAEMDVEDARLQNVEREATVDVEDEEETEEEVMGQEVMGQEYLATLFPDASFPRRTVDAGNVLGGALSDEVLREMGLLYDSDEEDVRTIERSYVGELAGDEPGDGSDDESAVPDTPLVRAAGTPAPELEAAMDMDELWVIIGEQVVRVARPVEEGTDWDVVSELSLLRLV</sequence>
<name>W7HUG6_9PEZI</name>
<reference evidence="2 3" key="1">
    <citation type="submission" date="2013-05" db="EMBL/GenBank/DDBJ databases">
        <title>Drechslerella stenobrocha genome reveals carnivorous origination and mechanical trapping mechanism of predatory fungi.</title>
        <authorList>
            <person name="Liu X."/>
            <person name="Zhang W."/>
            <person name="Liu K."/>
        </authorList>
    </citation>
    <scope>NUCLEOTIDE SEQUENCE [LARGE SCALE GENOMIC DNA]</scope>
    <source>
        <strain evidence="2 3">248</strain>
    </source>
</reference>
<feature type="compositionally biased region" description="Acidic residues" evidence="1">
    <location>
        <begin position="288"/>
        <end position="301"/>
    </location>
</feature>
<dbReference type="Proteomes" id="UP000024837">
    <property type="component" value="Unassembled WGS sequence"/>
</dbReference>